<gene>
    <name evidence="2" type="ORF">BOLSC44T60823H</name>
</gene>
<dbReference type="AlphaFoldDB" id="A0A3P6HB08"/>
<keyword evidence="1" id="KW-0472">Membrane</keyword>
<name>A0A3P6HB08_BRAOL</name>
<protein>
    <submittedName>
        <fullName evidence="2">Uncharacterized protein</fullName>
    </submittedName>
</protein>
<sequence>MGLLQWFVQLFFFINFYYSRYVMVRGYLDYKIKPDFRTRFNK</sequence>
<reference evidence="2" key="1">
    <citation type="submission" date="2018-11" db="EMBL/GenBank/DDBJ databases">
        <authorList>
            <consortium name="Genoscope - CEA"/>
            <person name="William W."/>
        </authorList>
    </citation>
    <scope>NUCLEOTIDE SEQUENCE</scope>
</reference>
<keyword evidence="1" id="KW-1133">Transmembrane helix</keyword>
<evidence type="ECO:0000256" key="1">
    <source>
        <dbReference type="SAM" id="Phobius"/>
    </source>
</evidence>
<feature type="transmembrane region" description="Helical" evidence="1">
    <location>
        <begin position="6"/>
        <end position="23"/>
    </location>
</feature>
<accession>A0A3P6HB08</accession>
<proteinExistence type="predicted"/>
<organism evidence="2">
    <name type="scientific">Brassica oleracea</name>
    <name type="common">Wild cabbage</name>
    <dbReference type="NCBI Taxonomy" id="3712"/>
    <lineage>
        <taxon>Eukaryota</taxon>
        <taxon>Viridiplantae</taxon>
        <taxon>Streptophyta</taxon>
        <taxon>Embryophyta</taxon>
        <taxon>Tracheophyta</taxon>
        <taxon>Spermatophyta</taxon>
        <taxon>Magnoliopsida</taxon>
        <taxon>eudicotyledons</taxon>
        <taxon>Gunneridae</taxon>
        <taxon>Pentapetalae</taxon>
        <taxon>rosids</taxon>
        <taxon>malvids</taxon>
        <taxon>Brassicales</taxon>
        <taxon>Brassicaceae</taxon>
        <taxon>Brassiceae</taxon>
        <taxon>Brassica</taxon>
    </lineage>
</organism>
<keyword evidence="1" id="KW-0812">Transmembrane</keyword>
<evidence type="ECO:0000313" key="2">
    <source>
        <dbReference type="EMBL" id="VDD65595.1"/>
    </source>
</evidence>
<dbReference type="EMBL" id="LR031904">
    <property type="protein sequence ID" value="VDD65595.1"/>
    <property type="molecule type" value="Genomic_DNA"/>
</dbReference>